<evidence type="ECO:0000313" key="8">
    <source>
        <dbReference type="Proteomes" id="UP000479000"/>
    </source>
</evidence>
<dbReference type="GO" id="GO:0006749">
    <property type="term" value="P:glutathione metabolic process"/>
    <property type="evidence" value="ECO:0007669"/>
    <property type="project" value="TreeGrafter"/>
</dbReference>
<dbReference type="FunFam" id="1.20.1050.10:FF:000030">
    <property type="entry name" value="Glutathione S-transferase S1"/>
    <property type="match status" value="1"/>
</dbReference>
<dbReference type="FunFam" id="3.40.30.10:FF:000258">
    <property type="entry name" value="Glutathione S-transferase"/>
    <property type="match status" value="1"/>
</dbReference>
<protein>
    <recommendedName>
        <fullName evidence="1">glutathione transferase</fullName>
        <ecNumber evidence="1">2.5.1.18</ecNumber>
    </recommendedName>
</protein>
<evidence type="ECO:0000256" key="2">
    <source>
        <dbReference type="ARBA" id="ARBA00022679"/>
    </source>
</evidence>
<evidence type="ECO:0000256" key="1">
    <source>
        <dbReference type="ARBA" id="ARBA00012452"/>
    </source>
</evidence>
<dbReference type="Proteomes" id="UP000479000">
    <property type="component" value="Unassembled WGS sequence"/>
</dbReference>
<dbReference type="Gene3D" id="1.20.1050.10">
    <property type="match status" value="1"/>
</dbReference>
<dbReference type="SFLD" id="SFLDG01205">
    <property type="entry name" value="AMPS.1"/>
    <property type="match status" value="1"/>
</dbReference>
<evidence type="ECO:0000256" key="3">
    <source>
        <dbReference type="ARBA" id="ARBA00038317"/>
    </source>
</evidence>
<gene>
    <name evidence="7" type="ORF">NTEN_LOCUS4569</name>
</gene>
<evidence type="ECO:0000259" key="5">
    <source>
        <dbReference type="PROSITE" id="PS50404"/>
    </source>
</evidence>
<dbReference type="InterPro" id="IPR004045">
    <property type="entry name" value="Glutathione_S-Trfase_N"/>
</dbReference>
<dbReference type="PROSITE" id="PS50404">
    <property type="entry name" value="GST_NTER"/>
    <property type="match status" value="1"/>
</dbReference>
<dbReference type="InterPro" id="IPR010987">
    <property type="entry name" value="Glutathione-S-Trfase_C-like"/>
</dbReference>
<comment type="catalytic activity">
    <reaction evidence="4">
        <text>RX + glutathione = an S-substituted glutathione + a halide anion + H(+)</text>
        <dbReference type="Rhea" id="RHEA:16437"/>
        <dbReference type="ChEBI" id="CHEBI:15378"/>
        <dbReference type="ChEBI" id="CHEBI:16042"/>
        <dbReference type="ChEBI" id="CHEBI:17792"/>
        <dbReference type="ChEBI" id="CHEBI:57925"/>
        <dbReference type="ChEBI" id="CHEBI:90779"/>
        <dbReference type="EC" id="2.5.1.18"/>
    </reaction>
</comment>
<reference evidence="7 8" key="1">
    <citation type="submission" date="2020-02" db="EMBL/GenBank/DDBJ databases">
        <authorList>
            <person name="Ferguson B K."/>
        </authorList>
    </citation>
    <scope>NUCLEOTIDE SEQUENCE [LARGE SCALE GENOMIC DNA]</scope>
</reference>
<dbReference type="InterPro" id="IPR036282">
    <property type="entry name" value="Glutathione-S-Trfase_C_sf"/>
</dbReference>
<dbReference type="SFLD" id="SFLDG00363">
    <property type="entry name" value="AMPS_(cytGST):_Alpha-__Mu-__Pi"/>
    <property type="match status" value="1"/>
</dbReference>
<dbReference type="CDD" id="cd03039">
    <property type="entry name" value="GST_N_Sigma_like"/>
    <property type="match status" value="1"/>
</dbReference>
<dbReference type="GO" id="GO:0004364">
    <property type="term" value="F:glutathione transferase activity"/>
    <property type="evidence" value="ECO:0007669"/>
    <property type="project" value="UniProtKB-EC"/>
</dbReference>
<dbReference type="PANTHER" id="PTHR11571:SF224">
    <property type="entry name" value="HEMATOPOIETIC PROSTAGLANDIN D SYNTHASE"/>
    <property type="match status" value="1"/>
</dbReference>
<dbReference type="Pfam" id="PF14497">
    <property type="entry name" value="GST_C_3"/>
    <property type="match status" value="1"/>
</dbReference>
<dbReference type="InterPro" id="IPR040079">
    <property type="entry name" value="Glutathione_S-Trfase"/>
</dbReference>
<dbReference type="SFLD" id="SFLDS00019">
    <property type="entry name" value="Glutathione_Transferase_(cytos"/>
    <property type="match status" value="1"/>
</dbReference>
<sequence length="202" mass="23642">MPSYKLTYFDGRALGEPIRMILTYMGLEFEDNRIDMESWTALQKEIKWGRIPVLEIDGKEMYQSRAIMRYLAKQAKLAGDNDWEAYEIDCAAGTVGDLIDLYRSMWKLSDEKTKEEWEKKLLDEFIPSFMKNWDEQAKNTGFLANGKLSWADLYLHGWVETLEVLMGKEIVNEYPNLKLGREKVHATPGIKEWLAKRPKTVY</sequence>
<organism evidence="7 8">
    <name type="scientific">Nesidiocoris tenuis</name>
    <dbReference type="NCBI Taxonomy" id="355587"/>
    <lineage>
        <taxon>Eukaryota</taxon>
        <taxon>Metazoa</taxon>
        <taxon>Ecdysozoa</taxon>
        <taxon>Arthropoda</taxon>
        <taxon>Hexapoda</taxon>
        <taxon>Insecta</taxon>
        <taxon>Pterygota</taxon>
        <taxon>Neoptera</taxon>
        <taxon>Paraneoptera</taxon>
        <taxon>Hemiptera</taxon>
        <taxon>Heteroptera</taxon>
        <taxon>Panheteroptera</taxon>
        <taxon>Cimicomorpha</taxon>
        <taxon>Miridae</taxon>
        <taxon>Dicyphina</taxon>
        <taxon>Nesidiocoris</taxon>
    </lineage>
</organism>
<dbReference type="OrthoDB" id="414243at2759"/>
<evidence type="ECO:0000313" key="7">
    <source>
        <dbReference type="EMBL" id="CAA9998286.1"/>
    </source>
</evidence>
<dbReference type="InterPro" id="IPR004046">
    <property type="entry name" value="GST_C"/>
</dbReference>
<dbReference type="EMBL" id="CADCXU010006734">
    <property type="protein sequence ID" value="CAA9998286.1"/>
    <property type="molecule type" value="Genomic_DNA"/>
</dbReference>
<dbReference type="EC" id="2.5.1.18" evidence="1"/>
<dbReference type="SUPFAM" id="SSF52833">
    <property type="entry name" value="Thioredoxin-like"/>
    <property type="match status" value="1"/>
</dbReference>
<dbReference type="Pfam" id="PF02798">
    <property type="entry name" value="GST_N"/>
    <property type="match status" value="1"/>
</dbReference>
<accession>A0A6H5G7D2</accession>
<name>A0A6H5G7D2_9HEMI</name>
<evidence type="ECO:0000256" key="4">
    <source>
        <dbReference type="ARBA" id="ARBA00047960"/>
    </source>
</evidence>
<comment type="similarity">
    <text evidence="3">Belongs to the GST superfamily. Sigma family.</text>
</comment>
<dbReference type="InterPro" id="IPR036249">
    <property type="entry name" value="Thioredoxin-like_sf"/>
</dbReference>
<dbReference type="PROSITE" id="PS50405">
    <property type="entry name" value="GST_CTER"/>
    <property type="match status" value="1"/>
</dbReference>
<dbReference type="CDD" id="cd03192">
    <property type="entry name" value="GST_C_Sigma_like"/>
    <property type="match status" value="1"/>
</dbReference>
<dbReference type="PANTHER" id="PTHR11571">
    <property type="entry name" value="GLUTATHIONE S-TRANSFERASE"/>
    <property type="match status" value="1"/>
</dbReference>
<proteinExistence type="inferred from homology"/>
<keyword evidence="8" id="KW-1185">Reference proteome</keyword>
<evidence type="ECO:0000259" key="6">
    <source>
        <dbReference type="PROSITE" id="PS50405"/>
    </source>
</evidence>
<dbReference type="AlphaFoldDB" id="A0A6H5G7D2"/>
<feature type="domain" description="GST C-terminal" evidence="6">
    <location>
        <begin position="81"/>
        <end position="202"/>
    </location>
</feature>
<dbReference type="InterPro" id="IPR050213">
    <property type="entry name" value="GST_superfamily"/>
</dbReference>
<keyword evidence="2" id="KW-0808">Transferase</keyword>
<feature type="domain" description="GST N-terminal" evidence="5">
    <location>
        <begin position="2"/>
        <end position="79"/>
    </location>
</feature>
<dbReference type="SUPFAM" id="SSF47616">
    <property type="entry name" value="GST C-terminal domain-like"/>
    <property type="match status" value="1"/>
</dbReference>
<dbReference type="Gene3D" id="3.40.30.10">
    <property type="entry name" value="Glutaredoxin"/>
    <property type="match status" value="1"/>
</dbReference>